<sequence>MSESTQKSEVIVDKTDMKFVNLTKFERKSTNCGKFKIRKGKDKKHKRTHVIDNSSFKIVNNDDNIHKSSKNGFFGIPNQLNINYISNIHTTITRNLKSEARLSNENHNSNIVHDEGRFRKKIEDEETDVLKENALTIETIKPEKKVVKPFPVCFGIPVEKKQNRESKGEELMNNKNSTTNSQDSFVKNACFRKNELNLLFNTSKNNSCPINNFGIDLMQNKRECNQMQALLSGDWTQEENLAKLNKLNNTNQHIKTESLDKDSERGCCIVKENHQHNFSGSKLLGQRCAEGDYIVKSNQIYNDQAKKMKNNENIQNYYMIRENKFKGRPTGKIIYTLNRHPLQSHERLIEFRGIVSETKGESAEEENREMNDCIEKNKLSFKDEEIKKEIGEKLESDCRTNKFNKSKFSFENHVRKPARIPSRIQRLCRRRQNNEHIPPIQINCNNISKECIGRNSNLKLKTIEKIEEDISIIRNKDLEIKQDEPVLSAYDYRNTKIETNPPIDQSPIVKVKDAVLQYEKINRNKQQKVKRVLELKKFSPQGIVNSIGRPEEKNFQLTNVQSAPNLENTLETLVDTNQCQLSRETIYLNTSKVISFNGDEKIISNKAFNRVLSITARCPNTV</sequence>
<proteinExistence type="predicted"/>
<evidence type="ECO:0000313" key="2">
    <source>
        <dbReference type="Proteomes" id="UP000549394"/>
    </source>
</evidence>
<dbReference type="Proteomes" id="UP000549394">
    <property type="component" value="Unassembled WGS sequence"/>
</dbReference>
<keyword evidence="2" id="KW-1185">Reference proteome</keyword>
<name>A0A7I8V7Q8_9ANNE</name>
<protein>
    <submittedName>
        <fullName evidence="1">DgyrCDS551</fullName>
    </submittedName>
</protein>
<reference evidence="1 2" key="1">
    <citation type="submission" date="2020-08" db="EMBL/GenBank/DDBJ databases">
        <authorList>
            <person name="Hejnol A."/>
        </authorList>
    </citation>
    <scope>NUCLEOTIDE SEQUENCE [LARGE SCALE GENOMIC DNA]</scope>
</reference>
<gene>
    <name evidence="1" type="ORF">DGYR_LOCUS542</name>
</gene>
<accession>A0A7I8V7Q8</accession>
<dbReference type="EMBL" id="CAJFCJ010000001">
    <property type="protein sequence ID" value="CAD5111219.1"/>
    <property type="molecule type" value="Genomic_DNA"/>
</dbReference>
<organism evidence="1 2">
    <name type="scientific">Dimorphilus gyrociliatus</name>
    <dbReference type="NCBI Taxonomy" id="2664684"/>
    <lineage>
        <taxon>Eukaryota</taxon>
        <taxon>Metazoa</taxon>
        <taxon>Spiralia</taxon>
        <taxon>Lophotrochozoa</taxon>
        <taxon>Annelida</taxon>
        <taxon>Polychaeta</taxon>
        <taxon>Polychaeta incertae sedis</taxon>
        <taxon>Dinophilidae</taxon>
        <taxon>Dimorphilus</taxon>
    </lineage>
</organism>
<dbReference type="AlphaFoldDB" id="A0A7I8V7Q8"/>
<comment type="caution">
    <text evidence="1">The sequence shown here is derived from an EMBL/GenBank/DDBJ whole genome shotgun (WGS) entry which is preliminary data.</text>
</comment>
<evidence type="ECO:0000313" key="1">
    <source>
        <dbReference type="EMBL" id="CAD5111219.1"/>
    </source>
</evidence>